<feature type="compositionally biased region" description="Pro residues" evidence="8">
    <location>
        <begin position="80"/>
        <end position="92"/>
    </location>
</feature>
<feature type="transmembrane region" description="Helical" evidence="9">
    <location>
        <begin position="989"/>
        <end position="1014"/>
    </location>
</feature>
<feature type="compositionally biased region" description="Basic and acidic residues" evidence="8">
    <location>
        <begin position="448"/>
        <end position="461"/>
    </location>
</feature>
<feature type="compositionally biased region" description="Polar residues" evidence="8">
    <location>
        <begin position="732"/>
        <end position="741"/>
    </location>
</feature>
<dbReference type="CDD" id="cd00333">
    <property type="entry name" value="MIP"/>
    <property type="match status" value="1"/>
</dbReference>
<dbReference type="PANTHER" id="PTHR43829:SF24">
    <property type="entry name" value="MIP AQUAPORIN (EUROFUNG)"/>
    <property type="match status" value="1"/>
</dbReference>
<proteinExistence type="inferred from homology"/>
<feature type="region of interest" description="Disordered" evidence="8">
    <location>
        <begin position="1136"/>
        <end position="1273"/>
    </location>
</feature>
<dbReference type="HOGENOM" id="CLU_263749_0_0_1"/>
<comment type="similarity">
    <text evidence="2">Belongs to the MIP/aquaporin (TC 1.A.8) family.</text>
</comment>
<dbReference type="AlphaFoldDB" id="A0A061H6D8"/>
<feature type="region of interest" description="Disordered" evidence="8">
    <location>
        <begin position="491"/>
        <end position="822"/>
    </location>
</feature>
<feature type="compositionally biased region" description="Gly residues" evidence="8">
    <location>
        <begin position="1162"/>
        <end position="1172"/>
    </location>
</feature>
<dbReference type="GO" id="GO:0015250">
    <property type="term" value="F:water channel activity"/>
    <property type="evidence" value="ECO:0007669"/>
    <property type="project" value="TreeGrafter"/>
</dbReference>
<feature type="compositionally biased region" description="Low complexity" evidence="8">
    <location>
        <begin position="1212"/>
        <end position="1223"/>
    </location>
</feature>
<dbReference type="InterPro" id="IPR022357">
    <property type="entry name" value="MIP_CS"/>
</dbReference>
<feature type="transmembrane region" description="Helical" evidence="9">
    <location>
        <begin position="856"/>
        <end position="875"/>
    </location>
</feature>
<protein>
    <recommendedName>
        <fullName evidence="12">Aquaporin</fullName>
    </recommendedName>
</protein>
<evidence type="ECO:0000256" key="9">
    <source>
        <dbReference type="SAM" id="Phobius"/>
    </source>
</evidence>
<feature type="compositionally biased region" description="Basic and acidic residues" evidence="8">
    <location>
        <begin position="415"/>
        <end position="430"/>
    </location>
</feature>
<dbReference type="PANTHER" id="PTHR43829">
    <property type="entry name" value="AQUAPORIN OR AQUAGLYCEROPORIN RELATED"/>
    <property type="match status" value="1"/>
</dbReference>
<feature type="compositionally biased region" description="Polar residues" evidence="8">
    <location>
        <begin position="297"/>
        <end position="310"/>
    </location>
</feature>
<dbReference type="PRINTS" id="PR00783">
    <property type="entry name" value="MINTRINSICP"/>
</dbReference>
<accession>A0A061H6D8</accession>
<feature type="compositionally biased region" description="Low complexity" evidence="8">
    <location>
        <begin position="182"/>
        <end position="196"/>
    </location>
</feature>
<dbReference type="GeneID" id="19318794"/>
<name>A0A061H6D8_9BASI</name>
<feature type="compositionally biased region" description="Polar residues" evidence="8">
    <location>
        <begin position="251"/>
        <end position="261"/>
    </location>
</feature>
<feature type="compositionally biased region" description="Gly residues" evidence="8">
    <location>
        <begin position="767"/>
        <end position="776"/>
    </location>
</feature>
<dbReference type="Proteomes" id="UP000053664">
    <property type="component" value="Unassembled WGS sequence"/>
</dbReference>
<reference evidence="10 11" key="1">
    <citation type="journal article" date="2013" name="Plant Cell">
        <title>The transition from a phytopathogenic smut ancestor to an anamorphic biocontrol agent deciphered by comparative whole-genome analysis.</title>
        <authorList>
            <person name="Lefebvre F."/>
            <person name="Joly D.L."/>
            <person name="Labbe C."/>
            <person name="Teichmann B."/>
            <person name="Linning R."/>
            <person name="Belzile F."/>
            <person name="Bakkeren G."/>
            <person name="Belanger R.R."/>
        </authorList>
    </citation>
    <scope>NUCLEOTIDE SEQUENCE [LARGE SCALE GENOMIC DNA]</scope>
    <source>
        <strain evidence="10 11">PF-1</strain>
    </source>
</reference>
<feature type="compositionally biased region" description="Polar residues" evidence="8">
    <location>
        <begin position="210"/>
        <end position="232"/>
    </location>
</feature>
<dbReference type="InterPro" id="IPR000425">
    <property type="entry name" value="MIP"/>
</dbReference>
<evidence type="ECO:0000256" key="4">
    <source>
        <dbReference type="ARBA" id="ARBA00022692"/>
    </source>
</evidence>
<dbReference type="SUPFAM" id="SSF81338">
    <property type="entry name" value="Aquaporin-like"/>
    <property type="match status" value="1"/>
</dbReference>
<dbReference type="PROSITE" id="PS00221">
    <property type="entry name" value="MIP"/>
    <property type="match status" value="1"/>
</dbReference>
<feature type="region of interest" description="Disordered" evidence="8">
    <location>
        <begin position="333"/>
        <end position="478"/>
    </location>
</feature>
<dbReference type="KEGG" id="pfp:PFL1_04693"/>
<dbReference type="RefSeq" id="XP_007880413.1">
    <property type="nucleotide sequence ID" value="XM_007882222.1"/>
</dbReference>
<organism evidence="10 11">
    <name type="scientific">Pseudozyma flocculosa PF-1</name>
    <dbReference type="NCBI Taxonomy" id="1277687"/>
    <lineage>
        <taxon>Eukaryota</taxon>
        <taxon>Fungi</taxon>
        <taxon>Dikarya</taxon>
        <taxon>Basidiomycota</taxon>
        <taxon>Ustilaginomycotina</taxon>
        <taxon>Ustilaginomycetes</taxon>
        <taxon>Ustilaginales</taxon>
        <taxon>Ustilaginaceae</taxon>
        <taxon>Pseudozyma</taxon>
    </lineage>
</organism>
<evidence type="ECO:0000313" key="11">
    <source>
        <dbReference type="Proteomes" id="UP000053664"/>
    </source>
</evidence>
<keyword evidence="7 9" id="KW-0472">Membrane</keyword>
<feature type="compositionally biased region" description="Basic and acidic residues" evidence="8">
    <location>
        <begin position="742"/>
        <end position="751"/>
    </location>
</feature>
<dbReference type="EMBL" id="KE361638">
    <property type="protein sequence ID" value="EPQ27555.1"/>
    <property type="molecule type" value="Genomic_DNA"/>
</dbReference>
<evidence type="ECO:0000256" key="6">
    <source>
        <dbReference type="ARBA" id="ARBA00022989"/>
    </source>
</evidence>
<evidence type="ECO:0000256" key="5">
    <source>
        <dbReference type="ARBA" id="ARBA00022737"/>
    </source>
</evidence>
<evidence type="ECO:0000256" key="1">
    <source>
        <dbReference type="ARBA" id="ARBA00004141"/>
    </source>
</evidence>
<dbReference type="Gene3D" id="1.20.1080.10">
    <property type="entry name" value="Glycerol uptake facilitator protein"/>
    <property type="match status" value="1"/>
</dbReference>
<feature type="compositionally biased region" description="Basic and acidic residues" evidence="8">
    <location>
        <begin position="545"/>
        <end position="560"/>
    </location>
</feature>
<feature type="compositionally biased region" description="Polar residues" evidence="8">
    <location>
        <begin position="782"/>
        <end position="805"/>
    </location>
</feature>
<keyword evidence="5" id="KW-0677">Repeat</keyword>
<evidence type="ECO:0000256" key="2">
    <source>
        <dbReference type="ARBA" id="ARBA00006175"/>
    </source>
</evidence>
<feature type="compositionally biased region" description="Polar residues" evidence="8">
    <location>
        <begin position="676"/>
        <end position="685"/>
    </location>
</feature>
<dbReference type="OrthoDB" id="3222at2759"/>
<dbReference type="Pfam" id="PF00230">
    <property type="entry name" value="MIP"/>
    <property type="match status" value="1"/>
</dbReference>
<evidence type="ECO:0000256" key="3">
    <source>
        <dbReference type="ARBA" id="ARBA00022448"/>
    </source>
</evidence>
<dbReference type="GO" id="GO:0015254">
    <property type="term" value="F:glycerol channel activity"/>
    <property type="evidence" value="ECO:0007669"/>
    <property type="project" value="TreeGrafter"/>
</dbReference>
<dbReference type="InterPro" id="IPR050363">
    <property type="entry name" value="MIP/Aquaporin"/>
</dbReference>
<keyword evidence="6 9" id="KW-1133">Transmembrane helix</keyword>
<evidence type="ECO:0000256" key="7">
    <source>
        <dbReference type="ARBA" id="ARBA00023136"/>
    </source>
</evidence>
<feature type="compositionally biased region" description="Basic and acidic residues" evidence="8">
    <location>
        <begin position="1192"/>
        <end position="1206"/>
    </location>
</feature>
<evidence type="ECO:0000313" key="10">
    <source>
        <dbReference type="EMBL" id="EPQ27555.1"/>
    </source>
</evidence>
<feature type="compositionally biased region" description="Polar residues" evidence="8">
    <location>
        <begin position="141"/>
        <end position="154"/>
    </location>
</feature>
<feature type="compositionally biased region" description="Basic residues" evidence="8">
    <location>
        <begin position="686"/>
        <end position="702"/>
    </location>
</feature>
<evidence type="ECO:0000256" key="8">
    <source>
        <dbReference type="SAM" id="MobiDB-lite"/>
    </source>
</evidence>
<feature type="compositionally biased region" description="Basic and acidic residues" evidence="8">
    <location>
        <begin position="504"/>
        <end position="534"/>
    </location>
</feature>
<evidence type="ECO:0008006" key="12">
    <source>
        <dbReference type="Google" id="ProtNLM"/>
    </source>
</evidence>
<dbReference type="eggNOG" id="KOG0224">
    <property type="taxonomic scope" value="Eukaryota"/>
</dbReference>
<feature type="compositionally biased region" description="Polar residues" evidence="8">
    <location>
        <begin position="582"/>
        <end position="596"/>
    </location>
</feature>
<sequence>MHHPAPSFDAVRPRRDDSTSGNNDDENHDGLDGHASGSRPLSASSSHPVLAFDPTDFDTRIKLPSSSAAAPGHEAYAFSPPEPPTQRQPGPQPEQSDDEETRSPQASRRTDEDEQLGQLIALDFAEQSAPQHQPPPPPSLDTEQFPTEQDSAPLQTLPEGRRVSGFEAPPDAGDSTSAPRKQQQQQQQQPQEQPEQPEQPRYPQRATYFDTAQRSRSIAALDQTSPRRSVQSPDEEPFGGGPAPPPASSARHLSTGRSPDSYQEPAPYAGPGLVGRQLSERRAPAAYAQPEDWTYAGPSNSASFHSSAPGTSDRHRTPQELNAKYGSKYVPVTANEPVPEKPVWSLGSTLPRVRRAPKSVKTIDRQSRPRVGASQSSENAKRPFSWLGRGKTLEEARSVSKRSASGNEVGCSESEEGHNRSHDELRDSGRLPRGQALATLGSAARLTQDVRKGWHDEDRAAGSHGPLEPGKRPDDGAADLAEIDVDRSLMALARHSRPSVPFDENDRREGQHGPPHGDDKAGRRLREARQRLLQEADEIQARSAGDARKDILTDEAVHQDEEGDPVPIKEGSTSRADHVQRRQSQPGSAQRRSGSHGQSGLGTRGAGGGGGAGNGGDNDSKLPENSSSMDQTRHPGLSGARPPPRGRTAGGPAVGVGTRHASNVSASAQHHEAPQLQRSASSHMSARTRRSSHPTSLRRRGHPPASQAGRDLGGRADDQSTDPAQGDDQLRKSTSSSQPTTDDGRIGHIEARQAAGPRKSDEEGGRRSGGGGGGGGEDTRTAWMQNSMGRQSASSDVTATNSDSQYRLHDDDDDDDDDGAGRFQRRASETYDAVDDLQRIAFPNLWSKWRFYSREFLAELVASVLLLVIGTGVNCQVRLSAAMNSTGGSYTSQNTAWGLAIMSSIYLSGGRSGAHVNPAITLTLAVYRGFPWKQVPVYWSAQLLGAFIGAAITYSLYLPALNEYEGGPDVRTLTGDHGSGELFVTVPQIVTTVASGFGTELVATTILTVMVLAVGDETNAPPGDGMTAVVLGLVLIMGNMALGWSTGFAVSPSRDLGPRILLACLGYGREIWTHNSSWWLYGPQAGCFAGAILGGLIYDLTIFTGGESPINYTREAWQDATPSRLVRPLQEAVARSQRQKAWRASGQGDDDGDDDGDDGSSFGRGQGNGTSDGRGRARFGGLFSKRVMGGRAAKEEADRLANKVRDGGGGSSRASSAASSLSSGRGGGDPAPQRQLDVRPGQGGNDWPTSQHSASMLELQERGGVDVGGGGRR</sequence>
<dbReference type="InterPro" id="IPR023271">
    <property type="entry name" value="Aquaporin-like"/>
</dbReference>
<gene>
    <name evidence="10" type="ORF">PFL1_04693</name>
</gene>
<feature type="transmembrane region" description="Helical" evidence="9">
    <location>
        <begin position="1026"/>
        <end position="1044"/>
    </location>
</feature>
<feature type="region of interest" description="Disordered" evidence="8">
    <location>
        <begin position="1"/>
        <end position="319"/>
    </location>
</feature>
<feature type="compositionally biased region" description="Low complexity" evidence="8">
    <location>
        <begin position="36"/>
        <end position="46"/>
    </location>
</feature>
<feature type="compositionally biased region" description="Gly residues" evidence="8">
    <location>
        <begin position="597"/>
        <end position="616"/>
    </location>
</feature>
<feature type="transmembrane region" description="Helical" evidence="9">
    <location>
        <begin position="937"/>
        <end position="957"/>
    </location>
</feature>
<dbReference type="GO" id="GO:0005886">
    <property type="term" value="C:plasma membrane"/>
    <property type="evidence" value="ECO:0007669"/>
    <property type="project" value="TreeGrafter"/>
</dbReference>
<feature type="compositionally biased region" description="Acidic residues" evidence="8">
    <location>
        <begin position="1148"/>
        <end position="1158"/>
    </location>
</feature>
<keyword evidence="3" id="KW-0813">Transport</keyword>
<comment type="subcellular location">
    <subcellularLocation>
        <location evidence="1">Membrane</location>
        <topology evidence="1">Multi-pass membrane protein</topology>
    </subcellularLocation>
</comment>
<keyword evidence="4 9" id="KW-0812">Transmembrane</keyword>